<accession>A0A501WYQ9</accession>
<reference evidence="13 14" key="1">
    <citation type="submission" date="2019-06" db="EMBL/GenBank/DDBJ databases">
        <title>A novel bacterium of genus Amaricoccus, isolated from marine sediment.</title>
        <authorList>
            <person name="Huang H."/>
            <person name="Mo K."/>
            <person name="Hu Y."/>
        </authorList>
    </citation>
    <scope>NUCLEOTIDE SEQUENCE [LARGE SCALE GENOMIC DNA]</scope>
    <source>
        <strain evidence="13 14">HB172011</strain>
    </source>
</reference>
<evidence type="ECO:0000256" key="8">
    <source>
        <dbReference type="ARBA" id="ARBA00022989"/>
    </source>
</evidence>
<evidence type="ECO:0000256" key="9">
    <source>
        <dbReference type="ARBA" id="ARBA00023004"/>
    </source>
</evidence>
<dbReference type="GO" id="GO:0046872">
    <property type="term" value="F:metal ion binding"/>
    <property type="evidence" value="ECO:0007669"/>
    <property type="project" value="UniProtKB-KW"/>
</dbReference>
<dbReference type="GO" id="GO:0009055">
    <property type="term" value="F:electron transfer activity"/>
    <property type="evidence" value="ECO:0007669"/>
    <property type="project" value="InterPro"/>
</dbReference>
<dbReference type="InterPro" id="IPR036909">
    <property type="entry name" value="Cyt_c-like_dom_sf"/>
</dbReference>
<evidence type="ECO:0000256" key="1">
    <source>
        <dbReference type="ARBA" id="ARBA00004162"/>
    </source>
</evidence>
<keyword evidence="14" id="KW-1185">Reference proteome</keyword>
<gene>
    <name evidence="13" type="ORF">FJM51_01015</name>
</gene>
<keyword evidence="3" id="KW-1003">Cell membrane</keyword>
<evidence type="ECO:0000256" key="10">
    <source>
        <dbReference type="ARBA" id="ARBA00023136"/>
    </source>
</evidence>
<evidence type="ECO:0000256" key="4">
    <source>
        <dbReference type="ARBA" id="ARBA00022617"/>
    </source>
</evidence>
<protein>
    <submittedName>
        <fullName evidence="13">Cytochrome c family protein</fullName>
    </submittedName>
</protein>
<dbReference type="EMBL" id="VFRP01000001">
    <property type="protein sequence ID" value="TPE53942.1"/>
    <property type="molecule type" value="Genomic_DNA"/>
</dbReference>
<sequence length="165" mass="17261">MEITKLVGAFCGSLLVLLLLNFFAGEIFNTHSEEVAYVINVPEAGAGEGGGEAQPEVDVAALVAAADPAKGEGVFKKCAACHKIDGSNAVGPHLENVVGRPVGSVDGFSYSDGMKGHGGDWTPENLFHFLQKPSAFVPGTKMSFAGLPKPEDRANVIAYLESLEK</sequence>
<dbReference type="FunFam" id="1.10.760.10:FF:000026">
    <property type="entry name" value="Cytochrome C, membrane-bound"/>
    <property type="match status" value="1"/>
</dbReference>
<evidence type="ECO:0000313" key="13">
    <source>
        <dbReference type="EMBL" id="TPE53942.1"/>
    </source>
</evidence>
<dbReference type="GO" id="GO:0020037">
    <property type="term" value="F:heme binding"/>
    <property type="evidence" value="ECO:0007669"/>
    <property type="project" value="InterPro"/>
</dbReference>
<dbReference type="InterPro" id="IPR009056">
    <property type="entry name" value="Cyt_c-like_dom"/>
</dbReference>
<dbReference type="Pfam" id="PF00034">
    <property type="entry name" value="Cytochrom_C"/>
    <property type="match status" value="1"/>
</dbReference>
<dbReference type="GO" id="GO:0005886">
    <property type="term" value="C:plasma membrane"/>
    <property type="evidence" value="ECO:0007669"/>
    <property type="project" value="UniProtKB-SubCell"/>
</dbReference>
<evidence type="ECO:0000256" key="11">
    <source>
        <dbReference type="PROSITE-ProRule" id="PRU00433"/>
    </source>
</evidence>
<comment type="caution">
    <text evidence="13">The sequence shown here is derived from an EMBL/GenBank/DDBJ whole genome shotgun (WGS) entry which is preliminary data.</text>
</comment>
<dbReference type="AlphaFoldDB" id="A0A501WYQ9"/>
<name>A0A501WYQ9_9RHOB</name>
<feature type="domain" description="Cytochrome c" evidence="12">
    <location>
        <begin position="66"/>
        <end position="164"/>
    </location>
</feature>
<dbReference type="OrthoDB" id="9779283at2"/>
<dbReference type="SUPFAM" id="SSF46626">
    <property type="entry name" value="Cytochrome c"/>
    <property type="match status" value="1"/>
</dbReference>
<evidence type="ECO:0000313" key="14">
    <source>
        <dbReference type="Proteomes" id="UP000319255"/>
    </source>
</evidence>
<keyword evidence="6 11" id="KW-0479">Metal-binding</keyword>
<dbReference type="PRINTS" id="PR00604">
    <property type="entry name" value="CYTCHRMECIAB"/>
</dbReference>
<evidence type="ECO:0000256" key="7">
    <source>
        <dbReference type="ARBA" id="ARBA00022982"/>
    </source>
</evidence>
<evidence type="ECO:0000259" key="12">
    <source>
        <dbReference type="PROSITE" id="PS51007"/>
    </source>
</evidence>
<organism evidence="13 14">
    <name type="scientific">Amaricoccus solimangrovi</name>
    <dbReference type="NCBI Taxonomy" id="2589815"/>
    <lineage>
        <taxon>Bacteria</taxon>
        <taxon>Pseudomonadati</taxon>
        <taxon>Pseudomonadota</taxon>
        <taxon>Alphaproteobacteria</taxon>
        <taxon>Rhodobacterales</taxon>
        <taxon>Paracoccaceae</taxon>
        <taxon>Amaricoccus</taxon>
    </lineage>
</organism>
<keyword evidence="8" id="KW-1133">Transmembrane helix</keyword>
<evidence type="ECO:0000256" key="5">
    <source>
        <dbReference type="ARBA" id="ARBA00022692"/>
    </source>
</evidence>
<keyword evidence="7" id="KW-0249">Electron transport</keyword>
<dbReference type="PANTHER" id="PTHR11961">
    <property type="entry name" value="CYTOCHROME C"/>
    <property type="match status" value="1"/>
</dbReference>
<keyword evidence="2" id="KW-0813">Transport</keyword>
<dbReference type="Gene3D" id="1.10.760.10">
    <property type="entry name" value="Cytochrome c-like domain"/>
    <property type="match status" value="1"/>
</dbReference>
<evidence type="ECO:0000256" key="6">
    <source>
        <dbReference type="ARBA" id="ARBA00022723"/>
    </source>
</evidence>
<dbReference type="InterPro" id="IPR002327">
    <property type="entry name" value="Cyt_c_1A/1B"/>
</dbReference>
<keyword evidence="4 11" id="KW-0349">Heme</keyword>
<proteinExistence type="predicted"/>
<dbReference type="Proteomes" id="UP000319255">
    <property type="component" value="Unassembled WGS sequence"/>
</dbReference>
<evidence type="ECO:0000256" key="3">
    <source>
        <dbReference type="ARBA" id="ARBA00022475"/>
    </source>
</evidence>
<comment type="subcellular location">
    <subcellularLocation>
        <location evidence="1">Cell membrane</location>
        <topology evidence="1">Single-pass membrane protein</topology>
    </subcellularLocation>
</comment>
<dbReference type="RefSeq" id="WP_140452520.1">
    <property type="nucleotide sequence ID" value="NZ_VFRP01000001.1"/>
</dbReference>
<keyword evidence="10" id="KW-0472">Membrane</keyword>
<keyword evidence="9 11" id="KW-0408">Iron</keyword>
<evidence type="ECO:0000256" key="2">
    <source>
        <dbReference type="ARBA" id="ARBA00022448"/>
    </source>
</evidence>
<dbReference type="PROSITE" id="PS51007">
    <property type="entry name" value="CYTC"/>
    <property type="match status" value="1"/>
</dbReference>
<keyword evidence="5" id="KW-0812">Transmembrane</keyword>